<evidence type="ECO:0000313" key="3">
    <source>
        <dbReference type="Proteomes" id="UP000053660"/>
    </source>
</evidence>
<proteinExistence type="predicted"/>
<dbReference type="Proteomes" id="UP000053660">
    <property type="component" value="Unassembled WGS sequence"/>
</dbReference>
<dbReference type="SUPFAM" id="SSF53474">
    <property type="entry name" value="alpha/beta-Hydrolases"/>
    <property type="match status" value="1"/>
</dbReference>
<dbReference type="OrthoDB" id="426718at2759"/>
<accession>A0A0B1SBE4</accession>
<keyword evidence="3" id="KW-1185">Reference proteome</keyword>
<dbReference type="PANTHER" id="PTHR45908">
    <property type="entry name" value="PROTEIN CBG11750-RELATED"/>
    <property type="match status" value="1"/>
</dbReference>
<gene>
    <name evidence="2" type="ORF">OESDEN_19438</name>
</gene>
<dbReference type="EMBL" id="KN597528">
    <property type="protein sequence ID" value="KHJ80882.1"/>
    <property type="molecule type" value="Genomic_DNA"/>
</dbReference>
<organism evidence="2 3">
    <name type="scientific">Oesophagostomum dentatum</name>
    <name type="common">Nodular worm</name>
    <dbReference type="NCBI Taxonomy" id="61180"/>
    <lineage>
        <taxon>Eukaryota</taxon>
        <taxon>Metazoa</taxon>
        <taxon>Ecdysozoa</taxon>
        <taxon>Nematoda</taxon>
        <taxon>Chromadorea</taxon>
        <taxon>Rhabditida</taxon>
        <taxon>Rhabditina</taxon>
        <taxon>Rhabditomorpha</taxon>
        <taxon>Strongyloidea</taxon>
        <taxon>Strongylidae</taxon>
        <taxon>Oesophagostomum</taxon>
    </lineage>
</organism>
<protein>
    <submittedName>
        <fullName evidence="2">Triacylglycerol lipase</fullName>
    </submittedName>
</protein>
<dbReference type="AlphaFoldDB" id="A0A0B1SBE4"/>
<sequence>MIAFRGTLGTTQLFLESESILFENKTAWVAGGMVSTYFYNAFMKVWTAGVKDDFLTLATKYGDYELWVVGHSLGGSMAALAASYIEKMNLFDGNRMKLVTFGQPRTGDRTFAAAVGNQVNVKIVVVLHKRYRKHGSLTIPQ</sequence>
<evidence type="ECO:0000313" key="2">
    <source>
        <dbReference type="EMBL" id="KHJ80882.1"/>
    </source>
</evidence>
<name>A0A0B1SBE4_OESDE</name>
<dbReference type="InterPro" id="IPR002921">
    <property type="entry name" value="Fungal_lipase-type"/>
</dbReference>
<reference evidence="2 3" key="1">
    <citation type="submission" date="2014-03" db="EMBL/GenBank/DDBJ databases">
        <title>Draft genome of the hookworm Oesophagostomum dentatum.</title>
        <authorList>
            <person name="Mitreva M."/>
        </authorList>
    </citation>
    <scope>NUCLEOTIDE SEQUENCE [LARGE SCALE GENOMIC DNA]</scope>
    <source>
        <strain evidence="2 3">OD-Hann</strain>
    </source>
</reference>
<feature type="domain" description="Fungal lipase-type" evidence="1">
    <location>
        <begin position="2"/>
        <end position="129"/>
    </location>
</feature>
<dbReference type="PANTHER" id="PTHR45908:SF8">
    <property type="entry name" value="FUNGAL LIPASE-LIKE DOMAIN-CONTAINING PROTEIN"/>
    <property type="match status" value="1"/>
</dbReference>
<dbReference type="CDD" id="cd00519">
    <property type="entry name" value="Lipase_3"/>
    <property type="match status" value="1"/>
</dbReference>
<evidence type="ECO:0000259" key="1">
    <source>
        <dbReference type="Pfam" id="PF01764"/>
    </source>
</evidence>
<dbReference type="Gene3D" id="3.40.50.1820">
    <property type="entry name" value="alpha/beta hydrolase"/>
    <property type="match status" value="1"/>
</dbReference>
<dbReference type="Pfam" id="PF01764">
    <property type="entry name" value="Lipase_3"/>
    <property type="match status" value="1"/>
</dbReference>
<dbReference type="InterPro" id="IPR029058">
    <property type="entry name" value="AB_hydrolase_fold"/>
</dbReference>
<dbReference type="GO" id="GO:0006629">
    <property type="term" value="P:lipid metabolic process"/>
    <property type="evidence" value="ECO:0007669"/>
    <property type="project" value="InterPro"/>
</dbReference>